<keyword evidence="5 11" id="KW-0032">Aminotransferase</keyword>
<reference evidence="13 14" key="1">
    <citation type="submission" date="2023-09" db="EMBL/GenBank/DDBJ databases">
        <authorList>
            <person name="Rey-Velasco X."/>
        </authorList>
    </citation>
    <scope>NUCLEOTIDE SEQUENCE [LARGE SCALE GENOMIC DNA]</scope>
    <source>
        <strain evidence="13 14">F394</strain>
    </source>
</reference>
<dbReference type="Gene3D" id="3.40.640.10">
    <property type="entry name" value="Type I PLP-dependent aspartate aminotransferase-like (Major domain)"/>
    <property type="match status" value="1"/>
</dbReference>
<dbReference type="PANTHER" id="PTHR43643">
    <property type="entry name" value="HISTIDINOL-PHOSPHATE AMINOTRANSFERASE 2"/>
    <property type="match status" value="1"/>
</dbReference>
<dbReference type="CDD" id="cd00609">
    <property type="entry name" value="AAT_like"/>
    <property type="match status" value="1"/>
</dbReference>
<keyword evidence="8 11" id="KW-0663">Pyridoxal phosphate</keyword>
<protein>
    <recommendedName>
        <fullName evidence="11">Histidinol-phosphate aminotransferase</fullName>
        <ecNumber evidence="11">2.6.1.9</ecNumber>
    </recommendedName>
    <alternativeName>
        <fullName evidence="11">Imidazole acetol-phosphate transaminase</fullName>
    </alternativeName>
</protein>
<gene>
    <name evidence="11" type="primary">hisC</name>
    <name evidence="13" type="ORF">RM540_08160</name>
</gene>
<evidence type="ECO:0000256" key="11">
    <source>
        <dbReference type="HAMAP-Rule" id="MF_01023"/>
    </source>
</evidence>
<dbReference type="RefSeq" id="WP_311663060.1">
    <property type="nucleotide sequence ID" value="NZ_JAVRHT010000016.1"/>
</dbReference>
<comment type="pathway">
    <text evidence="2 11">Amino-acid biosynthesis; L-histidine biosynthesis; L-histidine from 5-phospho-alpha-D-ribose 1-diphosphate: step 7/9.</text>
</comment>
<feature type="domain" description="Aminotransferase class I/classII large" evidence="12">
    <location>
        <begin position="30"/>
        <end position="357"/>
    </location>
</feature>
<comment type="caution">
    <text evidence="13">The sequence shown here is derived from an EMBL/GenBank/DDBJ whole genome shotgun (WGS) entry which is preliminary data.</text>
</comment>
<dbReference type="GO" id="GO:0008483">
    <property type="term" value="F:transaminase activity"/>
    <property type="evidence" value="ECO:0007669"/>
    <property type="project" value="UniProtKB-KW"/>
</dbReference>
<comment type="subunit">
    <text evidence="4 11">Homodimer.</text>
</comment>
<feature type="modified residue" description="N6-(pyridoxal phosphate)lysine" evidence="11">
    <location>
        <position position="218"/>
    </location>
</feature>
<proteinExistence type="inferred from homology"/>
<evidence type="ECO:0000256" key="10">
    <source>
        <dbReference type="ARBA" id="ARBA00047481"/>
    </source>
</evidence>
<dbReference type="InterPro" id="IPR015421">
    <property type="entry name" value="PyrdxlP-dep_Trfase_major"/>
</dbReference>
<dbReference type="InterPro" id="IPR004839">
    <property type="entry name" value="Aminotransferase_I/II_large"/>
</dbReference>
<evidence type="ECO:0000256" key="9">
    <source>
        <dbReference type="ARBA" id="ARBA00023102"/>
    </source>
</evidence>
<dbReference type="InterPro" id="IPR015424">
    <property type="entry name" value="PyrdxlP-dep_Trfase"/>
</dbReference>
<accession>A0ABU3BRA6</accession>
<comment type="catalytic activity">
    <reaction evidence="10 11">
        <text>L-histidinol phosphate + 2-oxoglutarate = 3-(imidazol-4-yl)-2-oxopropyl phosphate + L-glutamate</text>
        <dbReference type="Rhea" id="RHEA:23744"/>
        <dbReference type="ChEBI" id="CHEBI:16810"/>
        <dbReference type="ChEBI" id="CHEBI:29985"/>
        <dbReference type="ChEBI" id="CHEBI:57766"/>
        <dbReference type="ChEBI" id="CHEBI:57980"/>
        <dbReference type="EC" id="2.6.1.9"/>
    </reaction>
</comment>
<dbReference type="SUPFAM" id="SSF53383">
    <property type="entry name" value="PLP-dependent transferases"/>
    <property type="match status" value="1"/>
</dbReference>
<dbReference type="PROSITE" id="PS00599">
    <property type="entry name" value="AA_TRANSFER_CLASS_2"/>
    <property type="match status" value="1"/>
</dbReference>
<evidence type="ECO:0000256" key="7">
    <source>
        <dbReference type="ARBA" id="ARBA00022679"/>
    </source>
</evidence>
<dbReference type="HAMAP" id="MF_01023">
    <property type="entry name" value="HisC_aminotrans_2"/>
    <property type="match status" value="1"/>
</dbReference>
<keyword evidence="9 11" id="KW-0368">Histidine biosynthesis</keyword>
<comment type="similarity">
    <text evidence="3 11">Belongs to the class-II pyridoxal-phosphate-dependent aminotransferase family. Histidinol-phosphate aminotransferase subfamily.</text>
</comment>
<keyword evidence="6 11" id="KW-0028">Amino-acid biosynthesis</keyword>
<dbReference type="PANTHER" id="PTHR43643:SF6">
    <property type="entry name" value="HISTIDINOL-PHOSPHATE AMINOTRANSFERASE"/>
    <property type="match status" value="1"/>
</dbReference>
<dbReference type="InterPro" id="IPR001917">
    <property type="entry name" value="Aminotrans_II_pyridoxalP_BS"/>
</dbReference>
<evidence type="ECO:0000256" key="1">
    <source>
        <dbReference type="ARBA" id="ARBA00001933"/>
    </source>
</evidence>
<evidence type="ECO:0000256" key="3">
    <source>
        <dbReference type="ARBA" id="ARBA00007970"/>
    </source>
</evidence>
<name>A0ABU3BRA6_9BACT</name>
<dbReference type="EC" id="2.6.1.9" evidence="11"/>
<dbReference type="InterPro" id="IPR050106">
    <property type="entry name" value="HistidinolP_aminotransfase"/>
</dbReference>
<evidence type="ECO:0000256" key="2">
    <source>
        <dbReference type="ARBA" id="ARBA00005011"/>
    </source>
</evidence>
<evidence type="ECO:0000256" key="5">
    <source>
        <dbReference type="ARBA" id="ARBA00022576"/>
    </source>
</evidence>
<dbReference type="Pfam" id="PF00155">
    <property type="entry name" value="Aminotran_1_2"/>
    <property type="match status" value="1"/>
</dbReference>
<evidence type="ECO:0000313" key="13">
    <source>
        <dbReference type="EMBL" id="MDT0631716.1"/>
    </source>
</evidence>
<evidence type="ECO:0000313" key="14">
    <source>
        <dbReference type="Proteomes" id="UP001267426"/>
    </source>
</evidence>
<keyword evidence="14" id="KW-1185">Reference proteome</keyword>
<dbReference type="InterPro" id="IPR015422">
    <property type="entry name" value="PyrdxlP-dep_Trfase_small"/>
</dbReference>
<sequence>MPTPPVDLVRPAVRAETVYRVPTTVEAAAKLDQNESPYDLPDEMKRAALDHFGESPWNRYPDDRPHRLVAALEAQNGLPEGSVIVGRGSNELAQTLALCFLDRGTPVVLPSPMFALYASVARMHAADIVDVPAGPDLRHDPDAILEAAQRTSAPLTVVTTPNNPTGQAIAHADLERLAAGVPGVLVIDEAYHEFLDGPTATDLLKDHANVLVLRTFSKALGLAGVRLGMMAGHPALIAEIEKSRVPFLIDRLGEAIGLAALDHADLVAERVAEMKAERARLEAWAGRLDGVEVLPGAANFFLFRTPLAVPDLIARMAERGVLVRNVTGYPALAGRDGRPGWARASVGTASENRAFQDALAAVLEAEGVAAGDA</sequence>
<comment type="cofactor">
    <cofactor evidence="1 11">
        <name>pyridoxal 5'-phosphate</name>
        <dbReference type="ChEBI" id="CHEBI:597326"/>
    </cofactor>
</comment>
<evidence type="ECO:0000259" key="12">
    <source>
        <dbReference type="Pfam" id="PF00155"/>
    </source>
</evidence>
<evidence type="ECO:0000256" key="8">
    <source>
        <dbReference type="ARBA" id="ARBA00022898"/>
    </source>
</evidence>
<dbReference type="Gene3D" id="3.90.1150.10">
    <property type="entry name" value="Aspartate Aminotransferase, domain 1"/>
    <property type="match status" value="1"/>
</dbReference>
<evidence type="ECO:0000256" key="4">
    <source>
        <dbReference type="ARBA" id="ARBA00011738"/>
    </source>
</evidence>
<keyword evidence="7 11" id="KW-0808">Transferase</keyword>
<dbReference type="EMBL" id="JAVRHT010000016">
    <property type="protein sequence ID" value="MDT0631716.1"/>
    <property type="molecule type" value="Genomic_DNA"/>
</dbReference>
<dbReference type="Proteomes" id="UP001267426">
    <property type="component" value="Unassembled WGS sequence"/>
</dbReference>
<dbReference type="InterPro" id="IPR005861">
    <property type="entry name" value="HisP_aminotrans"/>
</dbReference>
<evidence type="ECO:0000256" key="6">
    <source>
        <dbReference type="ARBA" id="ARBA00022605"/>
    </source>
</evidence>
<organism evidence="13 14">
    <name type="scientific">Rubrivirga litoralis</name>
    <dbReference type="NCBI Taxonomy" id="3075598"/>
    <lineage>
        <taxon>Bacteria</taxon>
        <taxon>Pseudomonadati</taxon>
        <taxon>Rhodothermota</taxon>
        <taxon>Rhodothermia</taxon>
        <taxon>Rhodothermales</taxon>
        <taxon>Rubricoccaceae</taxon>
        <taxon>Rubrivirga</taxon>
    </lineage>
</organism>